<dbReference type="SUPFAM" id="SSF81324">
    <property type="entry name" value="Voltage-gated potassium channels"/>
    <property type="match status" value="1"/>
</dbReference>
<protein>
    <recommendedName>
        <fullName evidence="9">Potassium channel domain-containing protein</fullName>
    </recommendedName>
</protein>
<dbReference type="InterPro" id="IPR003280">
    <property type="entry name" value="2pore_dom_K_chnl"/>
</dbReference>
<evidence type="ECO:0000256" key="7">
    <source>
        <dbReference type="ARBA" id="ARBA00023303"/>
    </source>
</evidence>
<dbReference type="InParanoid" id="A0A5N4A3J0"/>
<dbReference type="GO" id="GO:0005886">
    <property type="term" value="C:plasma membrane"/>
    <property type="evidence" value="ECO:0007669"/>
    <property type="project" value="TreeGrafter"/>
</dbReference>
<dbReference type="Pfam" id="PF07885">
    <property type="entry name" value="Ion_trans_2"/>
    <property type="match status" value="1"/>
</dbReference>
<sequence>MLLYLSTTGDLLSRNFRRLYGRVCGTTLKRPQCSCTKSIRVPITLCLFIIVGYIGLGAFLFHRLEDWSILEGSYFCFTSLGTIGFGDLMPGQNYEDVSLCASSAYILVGMALVAMCFSLVQDQVISLFRLIGATCAKSEAVKVREEVQMAVVGS</sequence>
<dbReference type="GO" id="GO:0015271">
    <property type="term" value="F:outward rectifier potassium channel activity"/>
    <property type="evidence" value="ECO:0007669"/>
    <property type="project" value="TreeGrafter"/>
</dbReference>
<gene>
    <name evidence="10" type="ORF">PPYR_03671</name>
</gene>
<keyword evidence="11" id="KW-1185">Reference proteome</keyword>
<accession>A0A5N4A3J0</accession>
<keyword evidence="3 8" id="KW-0812">Transmembrane</keyword>
<dbReference type="PANTHER" id="PTHR11003:SF325">
    <property type="entry name" value="POTASSIUM CHANNEL DOMAIN-CONTAINING PROTEIN"/>
    <property type="match status" value="1"/>
</dbReference>
<keyword evidence="2" id="KW-0813">Transport</keyword>
<feature type="transmembrane region" description="Helical" evidence="8">
    <location>
        <begin position="39"/>
        <end position="61"/>
    </location>
</feature>
<keyword evidence="6 8" id="KW-0472">Membrane</keyword>
<evidence type="ECO:0000259" key="9">
    <source>
        <dbReference type="Pfam" id="PF07885"/>
    </source>
</evidence>
<dbReference type="GO" id="GO:0030322">
    <property type="term" value="P:stabilization of membrane potential"/>
    <property type="evidence" value="ECO:0007669"/>
    <property type="project" value="TreeGrafter"/>
</dbReference>
<evidence type="ECO:0000256" key="1">
    <source>
        <dbReference type="ARBA" id="ARBA00004141"/>
    </source>
</evidence>
<dbReference type="InterPro" id="IPR013099">
    <property type="entry name" value="K_chnl_dom"/>
</dbReference>
<feature type="transmembrane region" description="Helical" evidence="8">
    <location>
        <begin position="97"/>
        <end position="120"/>
    </location>
</feature>
<evidence type="ECO:0000313" key="10">
    <source>
        <dbReference type="EMBL" id="KAB0791871.1"/>
    </source>
</evidence>
<evidence type="ECO:0000256" key="3">
    <source>
        <dbReference type="ARBA" id="ARBA00022692"/>
    </source>
</evidence>
<evidence type="ECO:0000256" key="6">
    <source>
        <dbReference type="ARBA" id="ARBA00023136"/>
    </source>
</evidence>
<feature type="transmembrane region" description="Helical" evidence="8">
    <location>
        <begin position="67"/>
        <end position="85"/>
    </location>
</feature>
<name>A0A5N4A3J0_PHOPY</name>
<evidence type="ECO:0000256" key="5">
    <source>
        <dbReference type="ARBA" id="ARBA00023065"/>
    </source>
</evidence>
<evidence type="ECO:0000313" key="11">
    <source>
        <dbReference type="Proteomes" id="UP000327044"/>
    </source>
</evidence>
<dbReference type="Proteomes" id="UP000327044">
    <property type="component" value="Unassembled WGS sequence"/>
</dbReference>
<dbReference type="PANTHER" id="PTHR11003">
    <property type="entry name" value="POTASSIUM CHANNEL, SUBFAMILY K"/>
    <property type="match status" value="1"/>
</dbReference>
<keyword evidence="7" id="KW-0407">Ion channel</keyword>
<reference evidence="10 11" key="1">
    <citation type="journal article" date="2018" name="Elife">
        <title>Firefly genomes illuminate parallel origins of bioluminescence in beetles.</title>
        <authorList>
            <person name="Fallon T.R."/>
            <person name="Lower S.E."/>
            <person name="Chang C.H."/>
            <person name="Bessho-Uehara M."/>
            <person name="Martin G.J."/>
            <person name="Bewick A.J."/>
            <person name="Behringer M."/>
            <person name="Debat H.J."/>
            <person name="Wong I."/>
            <person name="Day J.C."/>
            <person name="Suvorov A."/>
            <person name="Silva C.J."/>
            <person name="Stanger-Hall K.F."/>
            <person name="Hall D.W."/>
            <person name="Schmitz R.J."/>
            <person name="Nelson D.R."/>
            <person name="Lewis S.M."/>
            <person name="Shigenobu S."/>
            <person name="Bybee S.M."/>
            <person name="Larracuente A.M."/>
            <person name="Oba Y."/>
            <person name="Weng J.K."/>
        </authorList>
    </citation>
    <scope>NUCLEOTIDE SEQUENCE [LARGE SCALE GENOMIC DNA]</scope>
    <source>
        <strain evidence="10">1611_PpyrPB1</strain>
        <tissue evidence="10">Whole body</tissue>
    </source>
</reference>
<dbReference type="GO" id="GO:0022841">
    <property type="term" value="F:potassium ion leak channel activity"/>
    <property type="evidence" value="ECO:0007669"/>
    <property type="project" value="TreeGrafter"/>
</dbReference>
<evidence type="ECO:0000256" key="2">
    <source>
        <dbReference type="ARBA" id="ARBA00022448"/>
    </source>
</evidence>
<dbReference type="AlphaFoldDB" id="A0A5N4A3J0"/>
<evidence type="ECO:0000256" key="8">
    <source>
        <dbReference type="SAM" id="Phobius"/>
    </source>
</evidence>
<organism evidence="10 11">
    <name type="scientific">Photinus pyralis</name>
    <name type="common">Common eastern firefly</name>
    <name type="synonym">Lampyris pyralis</name>
    <dbReference type="NCBI Taxonomy" id="7054"/>
    <lineage>
        <taxon>Eukaryota</taxon>
        <taxon>Metazoa</taxon>
        <taxon>Ecdysozoa</taxon>
        <taxon>Arthropoda</taxon>
        <taxon>Hexapoda</taxon>
        <taxon>Insecta</taxon>
        <taxon>Pterygota</taxon>
        <taxon>Neoptera</taxon>
        <taxon>Endopterygota</taxon>
        <taxon>Coleoptera</taxon>
        <taxon>Polyphaga</taxon>
        <taxon>Elateriformia</taxon>
        <taxon>Elateroidea</taxon>
        <taxon>Lampyridae</taxon>
        <taxon>Lampyrinae</taxon>
        <taxon>Photinus</taxon>
    </lineage>
</organism>
<evidence type="ECO:0000256" key="4">
    <source>
        <dbReference type="ARBA" id="ARBA00022989"/>
    </source>
</evidence>
<comment type="subcellular location">
    <subcellularLocation>
        <location evidence="1">Membrane</location>
        <topology evidence="1">Multi-pass membrane protein</topology>
    </subcellularLocation>
</comment>
<comment type="caution">
    <text evidence="10">The sequence shown here is derived from an EMBL/GenBank/DDBJ whole genome shotgun (WGS) entry which is preliminary data.</text>
</comment>
<proteinExistence type="predicted"/>
<keyword evidence="4 8" id="KW-1133">Transmembrane helix</keyword>
<dbReference type="Gene3D" id="1.10.287.70">
    <property type="match status" value="1"/>
</dbReference>
<dbReference type="EMBL" id="VVIM01000011">
    <property type="protein sequence ID" value="KAB0791871.1"/>
    <property type="molecule type" value="Genomic_DNA"/>
</dbReference>
<keyword evidence="5" id="KW-0406">Ion transport</keyword>
<feature type="domain" description="Potassium channel" evidence="9">
    <location>
        <begin position="49"/>
        <end position="124"/>
    </location>
</feature>